<dbReference type="EMBL" id="CM001023">
    <property type="protein sequence ID" value="EFQ79261.1"/>
    <property type="molecule type" value="Genomic_DNA"/>
</dbReference>
<dbReference type="Proteomes" id="UP000003919">
    <property type="component" value="Chromosome"/>
</dbReference>
<proteinExistence type="predicted"/>
<evidence type="ECO:0000313" key="3">
    <source>
        <dbReference type="Proteomes" id="UP000003919"/>
    </source>
</evidence>
<dbReference type="RefSeq" id="WP_008203306.1">
    <property type="nucleotide sequence ID" value="NZ_CM001023.1"/>
</dbReference>
<keyword evidence="1" id="KW-0812">Transmembrane</keyword>
<keyword evidence="3" id="KW-1185">Reference proteome</keyword>
<dbReference type="HOGENOM" id="CLU_1575191_0_0_10"/>
<name>E2RUB2_9BACT</name>
<feature type="transmembrane region" description="Helical" evidence="1">
    <location>
        <begin position="12"/>
        <end position="35"/>
    </location>
</feature>
<protein>
    <submittedName>
        <fullName evidence="2">Uncharacterized protein</fullName>
    </submittedName>
</protein>
<reference evidence="2 3" key="1">
    <citation type="journal article" date="2011" name="J. Bacteriol.">
        <title>Complete genome sequence of Algoriphagus sp. PR1, bacterial prey of a colony-forming choanoflagellate.</title>
        <authorList>
            <person name="Alegado R.A."/>
            <person name="Ferriera S."/>
            <person name="Nusbaum C."/>
            <person name="Young S.K."/>
            <person name="Zeng Q."/>
            <person name="Imamovic A."/>
            <person name="Fairclough S.R."/>
            <person name="King N."/>
        </authorList>
    </citation>
    <scope>NUCLEOTIDE SEQUENCE [LARGE SCALE GENOMIC DNA]</scope>
    <source>
        <strain evidence="2 3">PR1</strain>
    </source>
</reference>
<sequence length="169" mass="19729">MIKLPSIHIGKLSMLLAILVWLSLLFVDLVRLFGILNELESGIAQEFTWILEILFFLTVYIFYNFSINKNSQNDFLNLIWRAASTGIVAVFVSLMINIFYNLLGDSNLSNEPFLKNFFYHVNFALITIFLISGALLWKHLILYQKSKRVVKQWQVYEIAMLAAMFLFFQ</sequence>
<organism evidence="2 3">
    <name type="scientific">Algoriphagus machipongonensis</name>
    <dbReference type="NCBI Taxonomy" id="388413"/>
    <lineage>
        <taxon>Bacteria</taxon>
        <taxon>Pseudomonadati</taxon>
        <taxon>Bacteroidota</taxon>
        <taxon>Cytophagia</taxon>
        <taxon>Cytophagales</taxon>
        <taxon>Cyclobacteriaceae</taxon>
        <taxon>Algoriphagus</taxon>
    </lineage>
</organism>
<keyword evidence="1" id="KW-0472">Membrane</keyword>
<dbReference type="STRING" id="388413.ALPR1_21208"/>
<evidence type="ECO:0000313" key="2">
    <source>
        <dbReference type="EMBL" id="EFQ79261.1"/>
    </source>
</evidence>
<accession>E2RUB2</accession>
<keyword evidence="1" id="KW-1133">Transmembrane helix</keyword>
<dbReference type="AlphaFoldDB" id="E2RUB2"/>
<dbReference type="eggNOG" id="COG2208">
    <property type="taxonomic scope" value="Bacteria"/>
</dbReference>
<evidence type="ECO:0000256" key="1">
    <source>
        <dbReference type="SAM" id="Phobius"/>
    </source>
</evidence>
<comment type="caution">
    <text evidence="2">The sequence shown here is derived from an EMBL/GenBank/DDBJ whole genome shotgun (WGS) entry which is preliminary data.</text>
</comment>
<feature type="transmembrane region" description="Helical" evidence="1">
    <location>
        <begin position="47"/>
        <end position="66"/>
    </location>
</feature>
<feature type="transmembrane region" description="Helical" evidence="1">
    <location>
        <begin position="117"/>
        <end position="137"/>
    </location>
</feature>
<feature type="transmembrane region" description="Helical" evidence="1">
    <location>
        <begin position="78"/>
        <end position="102"/>
    </location>
</feature>
<gene>
    <name evidence="2" type="ORF">ALPR1_21208</name>
</gene>
<dbReference type="EMBL" id="AAXU02000001">
    <property type="protein sequence ID" value="EFQ79261.1"/>
    <property type="molecule type" value="Genomic_DNA"/>
</dbReference>